<dbReference type="OrthoDB" id="411962at2759"/>
<accession>A0A812K043</accession>
<evidence type="ECO:0000313" key="2">
    <source>
        <dbReference type="EMBL" id="CAE7220820.1"/>
    </source>
</evidence>
<feature type="chain" id="PRO_5032990972" evidence="1">
    <location>
        <begin position="31"/>
        <end position="580"/>
    </location>
</feature>
<reference evidence="2" key="1">
    <citation type="submission" date="2021-02" db="EMBL/GenBank/DDBJ databases">
        <authorList>
            <person name="Dougan E. K."/>
            <person name="Rhodes N."/>
            <person name="Thang M."/>
            <person name="Chan C."/>
        </authorList>
    </citation>
    <scope>NUCLEOTIDE SEQUENCE</scope>
</reference>
<keyword evidence="3" id="KW-1185">Reference proteome</keyword>
<feature type="signal peptide" evidence="1">
    <location>
        <begin position="1"/>
        <end position="30"/>
    </location>
</feature>
<organism evidence="2 3">
    <name type="scientific">Symbiodinium necroappetens</name>
    <dbReference type="NCBI Taxonomy" id="1628268"/>
    <lineage>
        <taxon>Eukaryota</taxon>
        <taxon>Sar</taxon>
        <taxon>Alveolata</taxon>
        <taxon>Dinophyceae</taxon>
        <taxon>Suessiales</taxon>
        <taxon>Symbiodiniaceae</taxon>
        <taxon>Symbiodinium</taxon>
    </lineage>
</organism>
<evidence type="ECO:0000313" key="3">
    <source>
        <dbReference type="Proteomes" id="UP000601435"/>
    </source>
</evidence>
<comment type="caution">
    <text evidence="2">The sequence shown here is derived from an EMBL/GenBank/DDBJ whole genome shotgun (WGS) entry which is preliminary data.</text>
</comment>
<dbReference type="AlphaFoldDB" id="A0A812K043"/>
<name>A0A812K043_9DINO</name>
<sequence>MAVRNSLIGNGFHLPCVMCLMCMLIAVCEAKPVVSRFCPSDQLASKVQRSLWEPGFLETFPLRLQFDRVYIPESVWTKVSRNLTQCNLWLPQAFFAFQRGRGKPWEVLPPVPLRARDRAQIFAGNSGQRYASDTSKGLDHLLKPGLGKDKEGHMAQAMELQSSSAAQSGEVGMRFGVGHGYMLAGLRLALLETWHRRLPDAYRGHPVDEQHLRYSVVAIWVPKEGWKFTILWGLAYGLEAAVVAFNRMPILGIAACRRMVSSAAAAYFDDELSLEFIRDTDVSQSGLHLVFGLMGSPPQAQKRFWAAADRCYLGASVHVGLAHSHGIVRVQPKASSIYKVRDKIDRALAMRQLARDDAGKLRGDIQWLFACCTGSAAKFAGPLLHRCQYGDDPSLGERDLLVLPALRALACQAPPRDINFWASHSPCTLIYSDASFEQNQLRLGWVIFAPPPLRPHGGNCSVPQAVLQEWTPRKQQIFPGEALCLLVLPLLYPDLFRGQDTLWFIDNQVAVAAAVKASSSEEDVFEIAHMSSVLRGRLANRRWFEWVNSDSNPSDGLFREGVEDCWSQRPCTDPRSAAIF</sequence>
<evidence type="ECO:0000256" key="1">
    <source>
        <dbReference type="SAM" id="SignalP"/>
    </source>
</evidence>
<protein>
    <submittedName>
        <fullName evidence="2">Uncharacterized protein</fullName>
    </submittedName>
</protein>
<keyword evidence="1" id="KW-0732">Signal</keyword>
<dbReference type="Proteomes" id="UP000601435">
    <property type="component" value="Unassembled WGS sequence"/>
</dbReference>
<dbReference type="EMBL" id="CAJNJA010007140">
    <property type="protein sequence ID" value="CAE7220820.1"/>
    <property type="molecule type" value="Genomic_DNA"/>
</dbReference>
<gene>
    <name evidence="2" type="ORF">SNEC2469_LOCUS2808</name>
</gene>
<proteinExistence type="predicted"/>